<accession>A0ABD1PRJ8</accession>
<organism evidence="1 2">
    <name type="scientific">Abeliophyllum distichum</name>
    <dbReference type="NCBI Taxonomy" id="126358"/>
    <lineage>
        <taxon>Eukaryota</taxon>
        <taxon>Viridiplantae</taxon>
        <taxon>Streptophyta</taxon>
        <taxon>Embryophyta</taxon>
        <taxon>Tracheophyta</taxon>
        <taxon>Spermatophyta</taxon>
        <taxon>Magnoliopsida</taxon>
        <taxon>eudicotyledons</taxon>
        <taxon>Gunneridae</taxon>
        <taxon>Pentapetalae</taxon>
        <taxon>asterids</taxon>
        <taxon>lamiids</taxon>
        <taxon>Lamiales</taxon>
        <taxon>Oleaceae</taxon>
        <taxon>Forsythieae</taxon>
        <taxon>Abeliophyllum</taxon>
    </lineage>
</organism>
<dbReference type="AlphaFoldDB" id="A0ABD1PRJ8"/>
<name>A0ABD1PRJ8_9LAMI</name>
<reference evidence="2" key="1">
    <citation type="submission" date="2024-07" db="EMBL/GenBank/DDBJ databases">
        <title>Two chromosome-level genome assemblies of Korean endemic species Abeliophyllum distichum and Forsythia ovata (Oleaceae).</title>
        <authorList>
            <person name="Jang H."/>
        </authorList>
    </citation>
    <scope>NUCLEOTIDE SEQUENCE [LARGE SCALE GENOMIC DNA]</scope>
</reference>
<dbReference type="EMBL" id="JBFOLK010000013">
    <property type="protein sequence ID" value="KAL2466546.1"/>
    <property type="molecule type" value="Genomic_DNA"/>
</dbReference>
<keyword evidence="2" id="KW-1185">Reference proteome</keyword>
<sequence length="104" mass="12258">MHTEYIGRDRKTIVFLLRRVDWALGDCRMLLIHSQGLLWAQFLLSKYCRDTHPLLATIPYNASPVWKRLKYVSPQAETCIAWQLGRGQIFFWHGYWMGESTLAD</sequence>
<comment type="caution">
    <text evidence="1">The sequence shown here is derived from an EMBL/GenBank/DDBJ whole genome shotgun (WGS) entry which is preliminary data.</text>
</comment>
<gene>
    <name evidence="1" type="ORF">Adt_42397</name>
</gene>
<evidence type="ECO:0000313" key="2">
    <source>
        <dbReference type="Proteomes" id="UP001604336"/>
    </source>
</evidence>
<protein>
    <submittedName>
        <fullName evidence="1">Ribonuclease H protein</fullName>
    </submittedName>
</protein>
<proteinExistence type="predicted"/>
<evidence type="ECO:0000313" key="1">
    <source>
        <dbReference type="EMBL" id="KAL2466546.1"/>
    </source>
</evidence>
<dbReference type="Proteomes" id="UP001604336">
    <property type="component" value="Unassembled WGS sequence"/>
</dbReference>